<accession>A0A6J5NTC5</accession>
<sequence>MIENHQTHQISTADAVRQLTEIVADLIQHQKQTALVVQALTEKVASLEAQKPNG</sequence>
<organism evidence="1">
    <name type="scientific">uncultured Caudovirales phage</name>
    <dbReference type="NCBI Taxonomy" id="2100421"/>
    <lineage>
        <taxon>Viruses</taxon>
        <taxon>Duplodnaviria</taxon>
        <taxon>Heunggongvirae</taxon>
        <taxon>Uroviricota</taxon>
        <taxon>Caudoviricetes</taxon>
        <taxon>Peduoviridae</taxon>
        <taxon>Maltschvirus</taxon>
        <taxon>Maltschvirus maltsch</taxon>
    </lineage>
</organism>
<name>A0A6J5NTC5_9CAUD</name>
<reference evidence="1" key="1">
    <citation type="submission" date="2020-04" db="EMBL/GenBank/DDBJ databases">
        <authorList>
            <person name="Chiriac C."/>
            <person name="Salcher M."/>
            <person name="Ghai R."/>
            <person name="Kavagutti S V."/>
        </authorList>
    </citation>
    <scope>NUCLEOTIDE SEQUENCE</scope>
</reference>
<dbReference type="EMBL" id="LR796720">
    <property type="protein sequence ID" value="CAB4162072.1"/>
    <property type="molecule type" value="Genomic_DNA"/>
</dbReference>
<proteinExistence type="predicted"/>
<protein>
    <submittedName>
        <fullName evidence="1">Uncharacterized protein</fullName>
    </submittedName>
</protein>
<gene>
    <name evidence="1" type="ORF">UFOVP779_11</name>
</gene>
<evidence type="ECO:0000313" key="1">
    <source>
        <dbReference type="EMBL" id="CAB4162072.1"/>
    </source>
</evidence>